<name>A0ABQ5U433_9PROT</name>
<dbReference type="RefSeq" id="WP_169560819.1">
    <property type="nucleotide sequence ID" value="NZ_BSNF01000006.1"/>
</dbReference>
<comment type="caution">
    <text evidence="1">The sequence shown here is derived from an EMBL/GenBank/DDBJ whole genome shotgun (WGS) entry which is preliminary data.</text>
</comment>
<protein>
    <recommendedName>
        <fullName evidence="3">DUF1853 family protein</fullName>
    </recommendedName>
</protein>
<proteinExistence type="predicted"/>
<reference evidence="1" key="1">
    <citation type="journal article" date="2014" name="Int. J. Syst. Evol. Microbiol.">
        <title>Complete genome of a new Firmicutes species belonging to the dominant human colonic microbiota ('Ruminococcus bicirculans') reveals two chromosomes and a selective capacity to utilize plant glucans.</title>
        <authorList>
            <consortium name="NISC Comparative Sequencing Program"/>
            <person name="Wegmann U."/>
            <person name="Louis P."/>
            <person name="Goesmann A."/>
            <person name="Henrissat B."/>
            <person name="Duncan S.H."/>
            <person name="Flint H.J."/>
        </authorList>
    </citation>
    <scope>NUCLEOTIDE SEQUENCE</scope>
    <source>
        <strain evidence="1">NBRC 103408</strain>
    </source>
</reference>
<evidence type="ECO:0000313" key="1">
    <source>
        <dbReference type="EMBL" id="GLQ06674.1"/>
    </source>
</evidence>
<dbReference type="EMBL" id="BSNF01000006">
    <property type="protein sequence ID" value="GLQ06674.1"/>
    <property type="molecule type" value="Genomic_DNA"/>
</dbReference>
<gene>
    <name evidence="1" type="ORF">GCM10007924_18950</name>
</gene>
<accession>A0ABQ5U433</accession>
<dbReference type="Pfam" id="PF08907">
    <property type="entry name" value="DUF1853"/>
    <property type="match status" value="1"/>
</dbReference>
<dbReference type="Proteomes" id="UP001161409">
    <property type="component" value="Unassembled WGS sequence"/>
</dbReference>
<evidence type="ECO:0008006" key="3">
    <source>
        <dbReference type="Google" id="ProtNLM"/>
    </source>
</evidence>
<keyword evidence="2" id="KW-1185">Reference proteome</keyword>
<sequence>MTADRQERETLKARLTARFRPFLAGDLEWAILSPPLLPNSLQAHLARLPETRALIDRVRNDPSPLLDTLLTMKRQNLGTYFEHLIFFWLENMPGVQVRGKNLQVREDKQTLGEMDVLFDYDGACWHWELAVKFYLNAGDRMDPWQWVGPMKRDTLGRKLDRLFSHQLTLPETPAGQACLSRLGIKEVTSSPMVKGMLFSAARQDSAYEPGTTPLPPSLSPQCLQSCWMTLHQFQADSSLPFTHFRILKKPRWISPIRDFDDLVRGDQTVASAALAHCFQGHAAPHLILLARQDADHFTEIRRLFVTPNDWP</sequence>
<reference evidence="1" key="2">
    <citation type="submission" date="2023-01" db="EMBL/GenBank/DDBJ databases">
        <title>Draft genome sequence of Sneathiella chinensis strain NBRC 103408.</title>
        <authorList>
            <person name="Sun Q."/>
            <person name="Mori K."/>
        </authorList>
    </citation>
    <scope>NUCLEOTIDE SEQUENCE</scope>
    <source>
        <strain evidence="1">NBRC 103408</strain>
    </source>
</reference>
<organism evidence="1 2">
    <name type="scientific">Sneathiella chinensis</name>
    <dbReference type="NCBI Taxonomy" id="349750"/>
    <lineage>
        <taxon>Bacteria</taxon>
        <taxon>Pseudomonadati</taxon>
        <taxon>Pseudomonadota</taxon>
        <taxon>Alphaproteobacteria</taxon>
        <taxon>Sneathiellales</taxon>
        <taxon>Sneathiellaceae</taxon>
        <taxon>Sneathiella</taxon>
    </lineage>
</organism>
<dbReference type="InterPro" id="IPR015003">
    <property type="entry name" value="DUF1853"/>
</dbReference>
<evidence type="ECO:0000313" key="2">
    <source>
        <dbReference type="Proteomes" id="UP001161409"/>
    </source>
</evidence>